<name>E9HA08_DAPPU</name>
<dbReference type="KEGG" id="dpx:DAPPUDRAFT_308894"/>
<keyword evidence="3" id="KW-1185">Reference proteome</keyword>
<dbReference type="InParanoid" id="E9HA08"/>
<dbReference type="SUPFAM" id="SSF57667">
    <property type="entry name" value="beta-beta-alpha zinc fingers"/>
    <property type="match status" value="1"/>
</dbReference>
<dbReference type="Proteomes" id="UP000000305">
    <property type="component" value="Unassembled WGS sequence"/>
</dbReference>
<gene>
    <name evidence="2" type="ORF">DAPPUDRAFT_308894</name>
</gene>
<dbReference type="EMBL" id="GL732610">
    <property type="protein sequence ID" value="EFX71427.1"/>
    <property type="molecule type" value="Genomic_DNA"/>
</dbReference>
<dbReference type="InterPro" id="IPR036236">
    <property type="entry name" value="Znf_C2H2_sf"/>
</dbReference>
<dbReference type="HOGENOM" id="CLU_1125526_0_0_1"/>
<dbReference type="OrthoDB" id="6340108at2759"/>
<evidence type="ECO:0000313" key="2">
    <source>
        <dbReference type="EMBL" id="EFX71427.1"/>
    </source>
</evidence>
<protein>
    <recommendedName>
        <fullName evidence="1">C2H2-type domain-containing protein</fullName>
    </recommendedName>
</protein>
<evidence type="ECO:0000259" key="1">
    <source>
        <dbReference type="PROSITE" id="PS00028"/>
    </source>
</evidence>
<reference evidence="2 3" key="1">
    <citation type="journal article" date="2011" name="Science">
        <title>The ecoresponsive genome of Daphnia pulex.</title>
        <authorList>
            <person name="Colbourne J.K."/>
            <person name="Pfrender M.E."/>
            <person name="Gilbert D."/>
            <person name="Thomas W.K."/>
            <person name="Tucker A."/>
            <person name="Oakley T.H."/>
            <person name="Tokishita S."/>
            <person name="Aerts A."/>
            <person name="Arnold G.J."/>
            <person name="Basu M.K."/>
            <person name="Bauer D.J."/>
            <person name="Caceres C.E."/>
            <person name="Carmel L."/>
            <person name="Casola C."/>
            <person name="Choi J.H."/>
            <person name="Detter J.C."/>
            <person name="Dong Q."/>
            <person name="Dusheyko S."/>
            <person name="Eads B.D."/>
            <person name="Frohlich T."/>
            <person name="Geiler-Samerotte K.A."/>
            <person name="Gerlach D."/>
            <person name="Hatcher P."/>
            <person name="Jogdeo S."/>
            <person name="Krijgsveld J."/>
            <person name="Kriventseva E.V."/>
            <person name="Kultz D."/>
            <person name="Laforsch C."/>
            <person name="Lindquist E."/>
            <person name="Lopez J."/>
            <person name="Manak J.R."/>
            <person name="Muller J."/>
            <person name="Pangilinan J."/>
            <person name="Patwardhan R.P."/>
            <person name="Pitluck S."/>
            <person name="Pritham E.J."/>
            <person name="Rechtsteiner A."/>
            <person name="Rho M."/>
            <person name="Rogozin I.B."/>
            <person name="Sakarya O."/>
            <person name="Salamov A."/>
            <person name="Schaack S."/>
            <person name="Shapiro H."/>
            <person name="Shiga Y."/>
            <person name="Skalitzky C."/>
            <person name="Smith Z."/>
            <person name="Souvorov A."/>
            <person name="Sung W."/>
            <person name="Tang Z."/>
            <person name="Tsuchiya D."/>
            <person name="Tu H."/>
            <person name="Vos H."/>
            <person name="Wang M."/>
            <person name="Wolf Y.I."/>
            <person name="Yamagata H."/>
            <person name="Yamada T."/>
            <person name="Ye Y."/>
            <person name="Shaw J.R."/>
            <person name="Andrews J."/>
            <person name="Crease T.J."/>
            <person name="Tang H."/>
            <person name="Lucas S.M."/>
            <person name="Robertson H.M."/>
            <person name="Bork P."/>
            <person name="Koonin E.V."/>
            <person name="Zdobnov E.M."/>
            <person name="Grigoriev I.V."/>
            <person name="Lynch M."/>
            <person name="Boore J.L."/>
        </authorList>
    </citation>
    <scope>NUCLEOTIDE SEQUENCE [LARGE SCALE GENOMIC DNA]</scope>
</reference>
<dbReference type="InterPro" id="IPR013087">
    <property type="entry name" value="Znf_C2H2_type"/>
</dbReference>
<feature type="domain" description="C2H2-type" evidence="1">
    <location>
        <begin position="195"/>
        <end position="216"/>
    </location>
</feature>
<evidence type="ECO:0000313" key="3">
    <source>
        <dbReference type="Proteomes" id="UP000000305"/>
    </source>
</evidence>
<accession>E9HA08</accession>
<proteinExistence type="predicted"/>
<organism evidence="2 3">
    <name type="scientific">Daphnia pulex</name>
    <name type="common">Water flea</name>
    <dbReference type="NCBI Taxonomy" id="6669"/>
    <lineage>
        <taxon>Eukaryota</taxon>
        <taxon>Metazoa</taxon>
        <taxon>Ecdysozoa</taxon>
        <taxon>Arthropoda</taxon>
        <taxon>Crustacea</taxon>
        <taxon>Branchiopoda</taxon>
        <taxon>Diplostraca</taxon>
        <taxon>Cladocera</taxon>
        <taxon>Anomopoda</taxon>
        <taxon>Daphniidae</taxon>
        <taxon>Daphnia</taxon>
    </lineage>
</organism>
<dbReference type="AlphaFoldDB" id="E9HA08"/>
<sequence length="247" mass="28351">MASFPPPLIPINGSNNVCYRETNNSAASKPINRLELQFGEYFNGASHECFKTTNASSNGEYHQQQSNYHFKHPNQFTTQSPMEIDKSEFCQSTKPNPPENQLFPVADIPADLLFQHADLLKEKTWSHQEIISDVDCYWYRKNLENVNTINCLKKEITDLRTKLIAAENHRGTGNIGVNKTLDWKEKSDKNNLFTCGTCRKEYKTERGLEVHQNSRHADPGCWINYQFGKGPTRGHTKRNSKKSLQQL</sequence>
<dbReference type="PROSITE" id="PS00028">
    <property type="entry name" value="ZINC_FINGER_C2H2_1"/>
    <property type="match status" value="1"/>
</dbReference>